<feature type="coiled-coil region" evidence="1">
    <location>
        <begin position="47"/>
        <end position="74"/>
    </location>
</feature>
<feature type="region of interest" description="Disordered" evidence="2">
    <location>
        <begin position="220"/>
        <end position="251"/>
    </location>
</feature>
<sequence length="251" mass="28288">MSVEINLISAKDKTDAAFRPAVILFVLLLVLALLLTVLYASHIREETADKKEELDHLRADTAELENSLQDLQDGGVKELEEAEEELTANTVPHSPVLQELVRALPEESMLYSYDYSYPHRIDMKVVLFDIGDAAAYQHRLNAFSWTNDARLDYAEGEEPENVVTENDEETGLAAELETEAIETSRPLWFEDYLPHYFSSYTIELDTKMTNEELADGEIVDLPPDDDPGIADFNNDEETLNGETGEELADDD</sequence>
<evidence type="ECO:0000313" key="4">
    <source>
        <dbReference type="EMBL" id="SER67236.1"/>
    </source>
</evidence>
<keyword evidence="3" id="KW-0812">Transmembrane</keyword>
<evidence type="ECO:0000313" key="5">
    <source>
        <dbReference type="Proteomes" id="UP000199318"/>
    </source>
</evidence>
<reference evidence="5" key="1">
    <citation type="submission" date="2016-10" db="EMBL/GenBank/DDBJ databases">
        <authorList>
            <person name="de Groot N.N."/>
        </authorList>
    </citation>
    <scope>NUCLEOTIDE SEQUENCE [LARGE SCALE GENOMIC DNA]</scope>
    <source>
        <strain evidence="5">10nlg</strain>
    </source>
</reference>
<keyword evidence="1" id="KW-0175">Coiled coil</keyword>
<dbReference type="AlphaFoldDB" id="A0A1H9R3D6"/>
<proteinExistence type="predicted"/>
<evidence type="ECO:0000256" key="2">
    <source>
        <dbReference type="SAM" id="MobiDB-lite"/>
    </source>
</evidence>
<keyword evidence="3" id="KW-0472">Membrane</keyword>
<organism evidence="4 5">
    <name type="scientific">Salisediminibacterium halotolerans</name>
    <dbReference type="NCBI Taxonomy" id="517425"/>
    <lineage>
        <taxon>Bacteria</taxon>
        <taxon>Bacillati</taxon>
        <taxon>Bacillota</taxon>
        <taxon>Bacilli</taxon>
        <taxon>Bacillales</taxon>
        <taxon>Bacillaceae</taxon>
        <taxon>Salisediminibacterium</taxon>
    </lineage>
</organism>
<feature type="transmembrane region" description="Helical" evidence="3">
    <location>
        <begin position="20"/>
        <end position="41"/>
    </location>
</feature>
<evidence type="ECO:0000256" key="1">
    <source>
        <dbReference type="SAM" id="Coils"/>
    </source>
</evidence>
<keyword evidence="3" id="KW-1133">Transmembrane helix</keyword>
<keyword evidence="5" id="KW-1185">Reference proteome</keyword>
<accession>A0A1H9R3D6</accession>
<comment type="caution">
    <text evidence="4">The sequence shown here is derived from an EMBL/GenBank/DDBJ whole genome shotgun (WGS) entry which is preliminary data.</text>
</comment>
<evidence type="ECO:0008006" key="6">
    <source>
        <dbReference type="Google" id="ProtNLM"/>
    </source>
</evidence>
<dbReference type="Proteomes" id="UP000199318">
    <property type="component" value="Unassembled WGS sequence"/>
</dbReference>
<evidence type="ECO:0000256" key="3">
    <source>
        <dbReference type="SAM" id="Phobius"/>
    </source>
</evidence>
<dbReference type="RefSeq" id="WP_093072047.1">
    <property type="nucleotide sequence ID" value="NZ_FOGV01000004.1"/>
</dbReference>
<dbReference type="STRING" id="1464123.SAMN05444126_10415"/>
<dbReference type="EMBL" id="FOGV01000004">
    <property type="protein sequence ID" value="SER67236.1"/>
    <property type="molecule type" value="Genomic_DNA"/>
</dbReference>
<gene>
    <name evidence="4" type="ORF">SAMN05444126_10415</name>
</gene>
<name>A0A1H9R3D6_9BACI</name>
<protein>
    <recommendedName>
        <fullName evidence="6">Type IV pilus assembly protein PilN</fullName>
    </recommendedName>
</protein>